<dbReference type="InterPro" id="IPR011604">
    <property type="entry name" value="PDDEXK-like_dom_sf"/>
</dbReference>
<accession>A0A1A8I3D4</accession>
<evidence type="ECO:0000313" key="1">
    <source>
        <dbReference type="EMBL" id="SBQ91430.1"/>
    </source>
</evidence>
<dbReference type="AlphaFoldDB" id="A0A1A8I3D4"/>
<organism evidence="1">
    <name type="scientific">Nothobranchius kuhntae</name>
    <name type="common">Beira killifish</name>
    <dbReference type="NCBI Taxonomy" id="321403"/>
    <lineage>
        <taxon>Eukaryota</taxon>
        <taxon>Metazoa</taxon>
        <taxon>Chordata</taxon>
        <taxon>Craniata</taxon>
        <taxon>Vertebrata</taxon>
        <taxon>Euteleostomi</taxon>
        <taxon>Actinopterygii</taxon>
        <taxon>Neopterygii</taxon>
        <taxon>Teleostei</taxon>
        <taxon>Neoteleostei</taxon>
        <taxon>Acanthomorphata</taxon>
        <taxon>Ovalentaria</taxon>
        <taxon>Atherinomorphae</taxon>
        <taxon>Cyprinodontiformes</taxon>
        <taxon>Nothobranchiidae</taxon>
        <taxon>Nothobranchius</taxon>
    </lineage>
</organism>
<protein>
    <submittedName>
        <fullName evidence="1">Uncharacterized protein</fullName>
    </submittedName>
</protein>
<dbReference type="Gene3D" id="3.90.320.10">
    <property type="match status" value="1"/>
</dbReference>
<sequence>IFVTGANHCDLVVWTQRDLAVIRIFPAVDFWKPRLKQAQEFFVKVCLPELVGKYFSKQRAALNSL</sequence>
<name>A0A1A8I3D4_NOTKU</name>
<proteinExistence type="predicted"/>
<feature type="non-terminal residue" evidence="1">
    <location>
        <position position="1"/>
    </location>
</feature>
<dbReference type="EMBL" id="HAED01005400">
    <property type="protein sequence ID" value="SBQ91430.1"/>
    <property type="molecule type" value="Transcribed_RNA"/>
</dbReference>
<reference evidence="1" key="2">
    <citation type="submission" date="2016-06" db="EMBL/GenBank/DDBJ databases">
        <title>The genome of a short-lived fish provides insights into sex chromosome evolution and the genetic control of aging.</title>
        <authorList>
            <person name="Reichwald K."/>
            <person name="Felder M."/>
            <person name="Petzold A."/>
            <person name="Koch P."/>
            <person name="Groth M."/>
            <person name="Platzer M."/>
        </authorList>
    </citation>
    <scope>NUCLEOTIDE SEQUENCE</scope>
    <source>
        <tissue evidence="1">Brain</tissue>
    </source>
</reference>
<gene>
    <name evidence="1" type="primary">BRAFLDRAFT_89736</name>
</gene>
<reference evidence="1" key="1">
    <citation type="submission" date="2016-05" db="EMBL/GenBank/DDBJ databases">
        <authorList>
            <person name="Lavstsen T."/>
            <person name="Jespersen J.S."/>
        </authorList>
    </citation>
    <scope>NUCLEOTIDE SEQUENCE</scope>
    <source>
        <tissue evidence="1">Brain</tissue>
    </source>
</reference>